<sequence>MPLAPTVSIVAGTPALGAPLRLGCRYMTLSRLHSETASLVAQEADGRKISAPKELNVFLGGKRIE</sequence>
<proteinExistence type="predicted"/>
<accession>A0ABP9B0F2</accession>
<reference evidence="2" key="1">
    <citation type="journal article" date="2019" name="Int. J. Syst. Evol. Microbiol.">
        <title>The Global Catalogue of Microorganisms (GCM) 10K type strain sequencing project: providing services to taxonomists for standard genome sequencing and annotation.</title>
        <authorList>
            <consortium name="The Broad Institute Genomics Platform"/>
            <consortium name="The Broad Institute Genome Sequencing Center for Infectious Disease"/>
            <person name="Wu L."/>
            <person name="Ma J."/>
        </authorList>
    </citation>
    <scope>NUCLEOTIDE SEQUENCE [LARGE SCALE GENOMIC DNA]</scope>
    <source>
        <strain evidence="2">JCM 18541</strain>
    </source>
</reference>
<evidence type="ECO:0000313" key="2">
    <source>
        <dbReference type="Proteomes" id="UP001500187"/>
    </source>
</evidence>
<dbReference type="EMBL" id="BAABKP010000001">
    <property type="protein sequence ID" value="GAA4788595.1"/>
    <property type="molecule type" value="Genomic_DNA"/>
</dbReference>
<dbReference type="Proteomes" id="UP001500187">
    <property type="component" value="Unassembled WGS sequence"/>
</dbReference>
<organism evidence="1 2">
    <name type="scientific">Rothia endophytica</name>
    <dbReference type="NCBI Taxonomy" id="1324766"/>
    <lineage>
        <taxon>Bacteria</taxon>
        <taxon>Bacillati</taxon>
        <taxon>Actinomycetota</taxon>
        <taxon>Actinomycetes</taxon>
        <taxon>Micrococcales</taxon>
        <taxon>Micrococcaceae</taxon>
        <taxon>Rothia</taxon>
    </lineage>
</organism>
<gene>
    <name evidence="1" type="ORF">GCM10023352_02980</name>
</gene>
<keyword evidence="2" id="KW-1185">Reference proteome</keyword>
<comment type="caution">
    <text evidence="1">The sequence shown here is derived from an EMBL/GenBank/DDBJ whole genome shotgun (WGS) entry which is preliminary data.</text>
</comment>
<name>A0ABP9B0F2_9MICC</name>
<protein>
    <submittedName>
        <fullName evidence="1">Uncharacterized protein</fullName>
    </submittedName>
</protein>
<evidence type="ECO:0000313" key="1">
    <source>
        <dbReference type="EMBL" id="GAA4788595.1"/>
    </source>
</evidence>